<evidence type="ECO:0000313" key="11">
    <source>
        <dbReference type="Proteomes" id="UP000007254"/>
    </source>
</evidence>
<accession>G0GEC8</accession>
<dbReference type="AlphaFoldDB" id="G0GEC8"/>
<dbReference type="RefSeq" id="WP_014625585.1">
    <property type="nucleotide sequence ID" value="NC_017583.1"/>
</dbReference>
<evidence type="ECO:0000256" key="7">
    <source>
        <dbReference type="ARBA" id="ARBA00023136"/>
    </source>
</evidence>
<dbReference type="InterPro" id="IPR047817">
    <property type="entry name" value="ABC2_TM_bact-type"/>
</dbReference>
<evidence type="ECO:0000259" key="9">
    <source>
        <dbReference type="PROSITE" id="PS51012"/>
    </source>
</evidence>
<dbReference type="KEGG" id="stq:Spith_2007"/>
<reference evidence="10 11" key="1">
    <citation type="submission" date="2011-06" db="EMBL/GenBank/DDBJ databases">
        <title>The complete genome of Spirochaeta thermophila DSM 6578.</title>
        <authorList>
            <consortium name="US DOE Joint Genome Institute (JGI-PGF)"/>
            <person name="Lucas S."/>
            <person name="Lapidus A."/>
            <person name="Bruce D."/>
            <person name="Goodwin L."/>
            <person name="Pitluck S."/>
            <person name="Peters L."/>
            <person name="Kyrpides N."/>
            <person name="Mavromatis K."/>
            <person name="Ivanova N."/>
            <person name="Mikailova N."/>
            <person name="Pagani I."/>
            <person name="Chertkov O."/>
            <person name="Detter J.C."/>
            <person name="Tapia R."/>
            <person name="Han C."/>
            <person name="Land M."/>
            <person name="Hauser L."/>
            <person name="Markowitz V."/>
            <person name="Cheng J.-F."/>
            <person name="Hugenholtz P."/>
            <person name="Woyke T."/>
            <person name="Wu D."/>
            <person name="Spring S."/>
            <person name="Merkhoffer B."/>
            <person name="Schneider S."/>
            <person name="Klenk H.-P."/>
            <person name="Eisen J.A."/>
        </authorList>
    </citation>
    <scope>NUCLEOTIDE SEQUENCE [LARGE SCALE GENOMIC DNA]</scope>
    <source>
        <strain evidence="11">ATCC 700085 / DSM 6578 / Z-1203</strain>
    </source>
</reference>
<protein>
    <submittedName>
        <fullName evidence="10">ABC-2 type transporter</fullName>
    </submittedName>
</protein>
<dbReference type="Gene3D" id="3.40.1710.10">
    <property type="entry name" value="abc type-2 transporter like domain"/>
    <property type="match status" value="1"/>
</dbReference>
<evidence type="ECO:0000256" key="8">
    <source>
        <dbReference type="SAM" id="Phobius"/>
    </source>
</evidence>
<dbReference type="HOGENOM" id="CLU_039483_8_3_12"/>
<evidence type="ECO:0000256" key="6">
    <source>
        <dbReference type="ARBA" id="ARBA00022989"/>
    </source>
</evidence>
<keyword evidence="3" id="KW-0813">Transport</keyword>
<dbReference type="OrthoDB" id="9776218at2"/>
<gene>
    <name evidence="10" type="ordered locus">Spith_2007</name>
</gene>
<comment type="subcellular location">
    <subcellularLocation>
        <location evidence="1">Cell membrane</location>
        <topology evidence="1">Multi-pass membrane protein</topology>
    </subcellularLocation>
</comment>
<dbReference type="GO" id="GO:0005886">
    <property type="term" value="C:plasma membrane"/>
    <property type="evidence" value="ECO:0007669"/>
    <property type="project" value="UniProtKB-SubCell"/>
</dbReference>
<evidence type="ECO:0000256" key="5">
    <source>
        <dbReference type="ARBA" id="ARBA00022692"/>
    </source>
</evidence>
<dbReference type="Proteomes" id="UP000007254">
    <property type="component" value="Chromosome"/>
</dbReference>
<feature type="transmembrane region" description="Helical" evidence="8">
    <location>
        <begin position="342"/>
        <end position="361"/>
    </location>
</feature>
<evidence type="ECO:0000256" key="2">
    <source>
        <dbReference type="ARBA" id="ARBA00007783"/>
    </source>
</evidence>
<keyword evidence="5 8" id="KW-0812">Transmembrane</keyword>
<dbReference type="PANTHER" id="PTHR30294:SF29">
    <property type="entry name" value="MULTIDRUG ABC TRANSPORTER PERMEASE YBHS-RELATED"/>
    <property type="match status" value="1"/>
</dbReference>
<evidence type="ECO:0000313" key="10">
    <source>
        <dbReference type="EMBL" id="AEJ62265.1"/>
    </source>
</evidence>
<dbReference type="InterPro" id="IPR013525">
    <property type="entry name" value="ABC2_TM"/>
</dbReference>
<comment type="similarity">
    <text evidence="2">Belongs to the ABC-2 integral membrane protein family.</text>
</comment>
<feature type="transmembrane region" description="Helical" evidence="8">
    <location>
        <begin position="215"/>
        <end position="242"/>
    </location>
</feature>
<feature type="transmembrane region" description="Helical" evidence="8">
    <location>
        <begin position="171"/>
        <end position="194"/>
    </location>
</feature>
<name>G0GEC8_WINT7</name>
<dbReference type="Pfam" id="PF12698">
    <property type="entry name" value="ABC2_membrane_3"/>
    <property type="match status" value="1"/>
</dbReference>
<feature type="domain" description="ABC transmembrane type-2" evidence="9">
    <location>
        <begin position="127"/>
        <end position="363"/>
    </location>
</feature>
<dbReference type="PANTHER" id="PTHR30294">
    <property type="entry name" value="MEMBRANE COMPONENT OF ABC TRANSPORTER YHHJ-RELATED"/>
    <property type="match status" value="1"/>
</dbReference>
<dbReference type="InterPro" id="IPR051449">
    <property type="entry name" value="ABC-2_transporter_component"/>
</dbReference>
<evidence type="ECO:0000256" key="4">
    <source>
        <dbReference type="ARBA" id="ARBA00022475"/>
    </source>
</evidence>
<keyword evidence="7 8" id="KW-0472">Membrane</keyword>
<evidence type="ECO:0000256" key="3">
    <source>
        <dbReference type="ARBA" id="ARBA00022448"/>
    </source>
</evidence>
<evidence type="ECO:0000256" key="1">
    <source>
        <dbReference type="ARBA" id="ARBA00004651"/>
    </source>
</evidence>
<keyword evidence="4" id="KW-1003">Cell membrane</keyword>
<feature type="transmembrane region" description="Helical" evidence="8">
    <location>
        <begin position="20"/>
        <end position="40"/>
    </location>
</feature>
<dbReference type="EMBL" id="CP002903">
    <property type="protein sequence ID" value="AEJ62265.1"/>
    <property type="molecule type" value="Genomic_DNA"/>
</dbReference>
<feature type="transmembrane region" description="Helical" evidence="8">
    <location>
        <begin position="283"/>
        <end position="303"/>
    </location>
</feature>
<proteinExistence type="inferred from homology"/>
<dbReference type="PROSITE" id="PS51012">
    <property type="entry name" value="ABC_TM2"/>
    <property type="match status" value="1"/>
</dbReference>
<organism evidence="10 11">
    <name type="scientific">Winmispira thermophila (strain ATCC 700085 / DSM 6578 / Z-1203)</name>
    <name type="common">Spirochaeta thermophila</name>
    <dbReference type="NCBI Taxonomy" id="869211"/>
    <lineage>
        <taxon>Bacteria</taxon>
        <taxon>Pseudomonadati</taxon>
        <taxon>Spirochaetota</taxon>
        <taxon>Spirochaetia</taxon>
        <taxon>Winmispirales</taxon>
        <taxon>Winmispiraceae</taxon>
        <taxon>Winmispira</taxon>
    </lineage>
</organism>
<feature type="transmembrane region" description="Helical" evidence="8">
    <location>
        <begin position="248"/>
        <end position="271"/>
    </location>
</feature>
<dbReference type="GO" id="GO:0140359">
    <property type="term" value="F:ABC-type transporter activity"/>
    <property type="evidence" value="ECO:0007669"/>
    <property type="project" value="InterPro"/>
</dbReference>
<sequence length="365" mass="40339">MKRLLAFLRKEFLLLKADPLLPRLMIAAPLVQLLVLGYALTFETAHVKTAILDLDRSPASRSLTAALEASDRFDLVARVTSLDELEERIEEWEVKLGIYIPPDFSRHLERGQAQVLCLLDAVDGTQAFTAYTYFEALVAQTFRHAGTQPVFREGSATVHYWYNPLLKSQVYMVPGLVILIVTVVSLLLGSLSLVREKEQGTLDQLLVSPLSPLQILAGTLFPFLLYSLAELSLAMTAAWAIFGTIPQGNILSLFLVVILYLFATLGLALLISTVSHTQTQALFFAWFAMVMLILLSGFLIPVANMPEWLKALTLLNPLRYMMTVVRELYIKGAPLSALWREVLALGGLGIIVMGAAAARFGRSST</sequence>
<keyword evidence="11" id="KW-1185">Reference proteome</keyword>
<keyword evidence="6 8" id="KW-1133">Transmembrane helix</keyword>
<dbReference type="STRING" id="869211.Spith_2007"/>